<proteinExistence type="predicted"/>
<dbReference type="InterPro" id="IPR036047">
    <property type="entry name" value="F-box-like_dom_sf"/>
</dbReference>
<evidence type="ECO:0000256" key="1">
    <source>
        <dbReference type="SAM" id="SignalP"/>
    </source>
</evidence>
<dbReference type="SUPFAM" id="SSF81383">
    <property type="entry name" value="F-box domain"/>
    <property type="match status" value="1"/>
</dbReference>
<feature type="chain" id="PRO_5040496785" description="F-box domain-containing protein" evidence="1">
    <location>
        <begin position="24"/>
        <end position="401"/>
    </location>
</feature>
<name>A0A9P5XD15_9AGAR</name>
<evidence type="ECO:0000313" key="3">
    <source>
        <dbReference type="EMBL" id="KAF9448753.1"/>
    </source>
</evidence>
<protein>
    <recommendedName>
        <fullName evidence="2">F-box domain-containing protein</fullName>
    </recommendedName>
</protein>
<keyword evidence="4" id="KW-1185">Reference proteome</keyword>
<dbReference type="OrthoDB" id="3149552at2759"/>
<comment type="caution">
    <text evidence="3">The sequence shown here is derived from an EMBL/GenBank/DDBJ whole genome shotgun (WGS) entry which is preliminary data.</text>
</comment>
<accession>A0A9P5XD15</accession>
<dbReference type="PROSITE" id="PS50181">
    <property type="entry name" value="FBOX"/>
    <property type="match status" value="1"/>
</dbReference>
<reference evidence="3" key="1">
    <citation type="submission" date="2020-11" db="EMBL/GenBank/DDBJ databases">
        <authorList>
            <consortium name="DOE Joint Genome Institute"/>
            <person name="Ahrendt S."/>
            <person name="Riley R."/>
            <person name="Andreopoulos W."/>
            <person name="Labutti K."/>
            <person name="Pangilinan J."/>
            <person name="Ruiz-Duenas F.J."/>
            <person name="Barrasa J.M."/>
            <person name="Sanchez-Garcia M."/>
            <person name="Camarero S."/>
            <person name="Miyauchi S."/>
            <person name="Serrano A."/>
            <person name="Linde D."/>
            <person name="Babiker R."/>
            <person name="Drula E."/>
            <person name="Ayuso-Fernandez I."/>
            <person name="Pacheco R."/>
            <person name="Padilla G."/>
            <person name="Ferreira P."/>
            <person name="Barriuso J."/>
            <person name="Kellner H."/>
            <person name="Castanera R."/>
            <person name="Alfaro M."/>
            <person name="Ramirez L."/>
            <person name="Pisabarro A.G."/>
            <person name="Kuo A."/>
            <person name="Tritt A."/>
            <person name="Lipzen A."/>
            <person name="He G."/>
            <person name="Yan M."/>
            <person name="Ng V."/>
            <person name="Cullen D."/>
            <person name="Martin F."/>
            <person name="Rosso M.-N."/>
            <person name="Henrissat B."/>
            <person name="Hibbett D."/>
            <person name="Martinez A.T."/>
            <person name="Grigoriev I.V."/>
        </authorList>
    </citation>
    <scope>NUCLEOTIDE SEQUENCE</scope>
    <source>
        <strain evidence="3">MF-IS2</strain>
    </source>
</reference>
<dbReference type="Proteomes" id="UP000807342">
    <property type="component" value="Unassembled WGS sequence"/>
</dbReference>
<dbReference type="InterPro" id="IPR001810">
    <property type="entry name" value="F-box_dom"/>
</dbReference>
<dbReference type="AlphaFoldDB" id="A0A9P5XD15"/>
<keyword evidence="1" id="KW-0732">Signal</keyword>
<feature type="domain" description="F-box" evidence="2">
    <location>
        <begin position="1"/>
        <end position="46"/>
    </location>
</feature>
<evidence type="ECO:0000259" key="2">
    <source>
        <dbReference type="PROSITE" id="PS50181"/>
    </source>
</evidence>
<gene>
    <name evidence="3" type="ORF">P691DRAFT_668836</name>
</gene>
<dbReference type="EMBL" id="MU151151">
    <property type="protein sequence ID" value="KAF9448753.1"/>
    <property type="molecule type" value="Genomic_DNA"/>
</dbReference>
<evidence type="ECO:0000313" key="4">
    <source>
        <dbReference type="Proteomes" id="UP000807342"/>
    </source>
</evidence>
<organism evidence="3 4">
    <name type="scientific">Macrolepiota fuliginosa MF-IS2</name>
    <dbReference type="NCBI Taxonomy" id="1400762"/>
    <lineage>
        <taxon>Eukaryota</taxon>
        <taxon>Fungi</taxon>
        <taxon>Dikarya</taxon>
        <taxon>Basidiomycota</taxon>
        <taxon>Agaricomycotina</taxon>
        <taxon>Agaricomycetes</taxon>
        <taxon>Agaricomycetidae</taxon>
        <taxon>Agaricales</taxon>
        <taxon>Agaricineae</taxon>
        <taxon>Agaricaceae</taxon>
        <taxon>Macrolepiota</taxon>
    </lineage>
</organism>
<sequence length="401" mass="44908">MNLLSLPTEILASICLYLGVADSYALQSVNRRFLSLYRTSIELQYALECQVACVDDNPRCCLPVATRLLILRNRESAWRSLKPTSRERISLPGTAVPRRYGITRSHYMLGLPSSSLTSSIDGIHSYPIQTQSEDSSWSVVHTEGIVDFGCCIDECDLIACVSRAASRGSILELYLHLFQHSTGNPHPLATNPKILLCREEVVGSSDWMTMTIEVVGEIAVLAVEATSSFKKMYVLNWKTGESRCNPIIVSGSGLVVLSHDLFINPNIDWDCLDIYHIPQPSQGETVRLIQRLGLPKTCEDTSIHSIQCWAAPNPTGDNGFPKYVPASVPFVGRPENAIMLFRLDVEQRYRQSDLSMIVHRCSVMKLLPPPQDWPTISSGRIREWQEWGPEVSCWMENKAHS</sequence>
<feature type="signal peptide" evidence="1">
    <location>
        <begin position="1"/>
        <end position="23"/>
    </location>
</feature>